<feature type="region of interest" description="Disordered" evidence="12">
    <location>
        <begin position="839"/>
        <end position="893"/>
    </location>
</feature>
<dbReference type="InterPro" id="IPR011009">
    <property type="entry name" value="Kinase-like_dom_sf"/>
</dbReference>
<comment type="catalytic activity">
    <reaction evidence="11">
        <text>[DNA-directed RNA polymerase] + ATP = phospho-[DNA-directed RNA polymerase] + ADP + H(+)</text>
        <dbReference type="Rhea" id="RHEA:10216"/>
        <dbReference type="Rhea" id="RHEA-COMP:11321"/>
        <dbReference type="Rhea" id="RHEA-COMP:11322"/>
        <dbReference type="ChEBI" id="CHEBI:15378"/>
        <dbReference type="ChEBI" id="CHEBI:30616"/>
        <dbReference type="ChEBI" id="CHEBI:43176"/>
        <dbReference type="ChEBI" id="CHEBI:68546"/>
        <dbReference type="ChEBI" id="CHEBI:456216"/>
        <dbReference type="EC" id="2.7.11.23"/>
    </reaction>
</comment>
<evidence type="ECO:0000313" key="14">
    <source>
        <dbReference type="EMBL" id="CAL5130127.1"/>
    </source>
</evidence>
<comment type="similarity">
    <text evidence="2">Belongs to the protein kinase superfamily. CMGC Ser/Thr protein kinase family. CDC2/CDKX subfamily.</text>
</comment>
<feature type="region of interest" description="Disordered" evidence="12">
    <location>
        <begin position="136"/>
        <end position="297"/>
    </location>
</feature>
<dbReference type="PANTHER" id="PTHR24056:SF546">
    <property type="entry name" value="CYCLIN-DEPENDENT KINASE 12"/>
    <property type="match status" value="1"/>
</dbReference>
<evidence type="ECO:0000256" key="1">
    <source>
        <dbReference type="ARBA" id="ARBA00004123"/>
    </source>
</evidence>
<dbReference type="GO" id="GO:0008353">
    <property type="term" value="F:RNA polymerase II CTD heptapeptide repeat kinase activity"/>
    <property type="evidence" value="ECO:0007669"/>
    <property type="project" value="UniProtKB-EC"/>
</dbReference>
<evidence type="ECO:0000256" key="11">
    <source>
        <dbReference type="ARBA" id="ARBA00049280"/>
    </source>
</evidence>
<evidence type="ECO:0000256" key="12">
    <source>
        <dbReference type="SAM" id="MobiDB-lite"/>
    </source>
</evidence>
<evidence type="ECO:0000256" key="10">
    <source>
        <dbReference type="ARBA" id="ARBA00048367"/>
    </source>
</evidence>
<feature type="compositionally biased region" description="Basic residues" evidence="12">
    <location>
        <begin position="32"/>
        <end position="43"/>
    </location>
</feature>
<evidence type="ECO:0000313" key="15">
    <source>
        <dbReference type="Proteomes" id="UP001497525"/>
    </source>
</evidence>
<keyword evidence="7" id="KW-0067">ATP-binding</keyword>
<comment type="catalytic activity">
    <reaction evidence="9">
        <text>L-threonyl-[protein] + ATP = O-phospho-L-threonyl-[protein] + ADP + H(+)</text>
        <dbReference type="Rhea" id="RHEA:46608"/>
        <dbReference type="Rhea" id="RHEA-COMP:11060"/>
        <dbReference type="Rhea" id="RHEA-COMP:11605"/>
        <dbReference type="ChEBI" id="CHEBI:15378"/>
        <dbReference type="ChEBI" id="CHEBI:30013"/>
        <dbReference type="ChEBI" id="CHEBI:30616"/>
        <dbReference type="ChEBI" id="CHEBI:61977"/>
        <dbReference type="ChEBI" id="CHEBI:456216"/>
        <dbReference type="EC" id="2.7.11.22"/>
    </reaction>
</comment>
<evidence type="ECO:0000256" key="9">
    <source>
        <dbReference type="ARBA" id="ARBA00047811"/>
    </source>
</evidence>
<dbReference type="InterPro" id="IPR000719">
    <property type="entry name" value="Prot_kinase_dom"/>
</dbReference>
<reference evidence="14" key="1">
    <citation type="submission" date="2024-06" db="EMBL/GenBank/DDBJ databases">
        <authorList>
            <person name="Liu X."/>
            <person name="Lenzi L."/>
            <person name="Haldenby T S."/>
            <person name="Uol C."/>
        </authorList>
    </citation>
    <scope>NUCLEOTIDE SEQUENCE</scope>
</reference>
<dbReference type="Gene3D" id="1.10.510.10">
    <property type="entry name" value="Transferase(Phosphotransferase) domain 1"/>
    <property type="match status" value="1"/>
</dbReference>
<dbReference type="Proteomes" id="UP001497525">
    <property type="component" value="Unassembled WGS sequence"/>
</dbReference>
<feature type="compositionally biased region" description="Basic and acidic residues" evidence="12">
    <location>
        <begin position="251"/>
        <end position="263"/>
    </location>
</feature>
<dbReference type="InterPro" id="IPR008271">
    <property type="entry name" value="Ser/Thr_kinase_AS"/>
</dbReference>
<keyword evidence="8" id="KW-0539">Nucleus</keyword>
<feature type="compositionally biased region" description="Polar residues" evidence="12">
    <location>
        <begin position="879"/>
        <end position="893"/>
    </location>
</feature>
<feature type="compositionally biased region" description="Basic and acidic residues" evidence="12">
    <location>
        <begin position="44"/>
        <end position="56"/>
    </location>
</feature>
<dbReference type="GO" id="GO:0030332">
    <property type="term" value="F:cyclin binding"/>
    <property type="evidence" value="ECO:0007669"/>
    <property type="project" value="TreeGrafter"/>
</dbReference>
<organism evidence="14 15">
    <name type="scientific">Calicophoron daubneyi</name>
    <name type="common">Rumen fluke</name>
    <name type="synonym">Paramphistomum daubneyi</name>
    <dbReference type="NCBI Taxonomy" id="300641"/>
    <lineage>
        <taxon>Eukaryota</taxon>
        <taxon>Metazoa</taxon>
        <taxon>Spiralia</taxon>
        <taxon>Lophotrochozoa</taxon>
        <taxon>Platyhelminthes</taxon>
        <taxon>Trematoda</taxon>
        <taxon>Digenea</taxon>
        <taxon>Plagiorchiida</taxon>
        <taxon>Pronocephalata</taxon>
        <taxon>Paramphistomoidea</taxon>
        <taxon>Paramphistomidae</taxon>
        <taxon>Calicophoron</taxon>
    </lineage>
</organism>
<evidence type="ECO:0000256" key="4">
    <source>
        <dbReference type="ARBA" id="ARBA00022679"/>
    </source>
</evidence>
<dbReference type="SMART" id="SM00220">
    <property type="entry name" value="S_TKc"/>
    <property type="match status" value="1"/>
</dbReference>
<dbReference type="FunFam" id="1.10.510.10:FF:000415">
    <property type="entry name" value="CMGC/CDK/CRK7 protein kinase, variant"/>
    <property type="match status" value="1"/>
</dbReference>
<protein>
    <recommendedName>
        <fullName evidence="13">Protein kinase domain-containing protein</fullName>
    </recommendedName>
</protein>
<dbReference type="EMBL" id="CAXLJL010000057">
    <property type="protein sequence ID" value="CAL5130127.1"/>
    <property type="molecule type" value="Genomic_DNA"/>
</dbReference>
<evidence type="ECO:0000259" key="13">
    <source>
        <dbReference type="PROSITE" id="PS50011"/>
    </source>
</evidence>
<keyword evidence="5" id="KW-0547">Nucleotide-binding</keyword>
<feature type="compositionally biased region" description="Low complexity" evidence="12">
    <location>
        <begin position="149"/>
        <end position="168"/>
    </location>
</feature>
<evidence type="ECO:0000256" key="5">
    <source>
        <dbReference type="ARBA" id="ARBA00022741"/>
    </source>
</evidence>
<dbReference type="GO" id="GO:0005524">
    <property type="term" value="F:ATP binding"/>
    <property type="evidence" value="ECO:0007669"/>
    <property type="project" value="UniProtKB-KW"/>
</dbReference>
<dbReference type="Pfam" id="PF00069">
    <property type="entry name" value="Pkinase"/>
    <property type="match status" value="1"/>
</dbReference>
<keyword evidence="3" id="KW-0723">Serine/threonine-protein kinase</keyword>
<dbReference type="InterPro" id="IPR050108">
    <property type="entry name" value="CDK"/>
</dbReference>
<evidence type="ECO:0000256" key="2">
    <source>
        <dbReference type="ARBA" id="ARBA00006485"/>
    </source>
</evidence>
<accession>A0AAV2T1Y5</accession>
<sequence length="893" mass="100980">MPKPYHYDAYDNRVPNEFAVDPYSECYDSTHSHGHKHKRHHKTQKDYEEVQPDAHHSSRKRRHFDEWSSEEFVPKEQIKKKKKHKKHSRSRSKDRRFHHERRESPECTDISAFKFRSSLMSELSKHHNFQQKILQASRCSKEVSPKEASSSCVVSDVPLPSSSSRPPKSVSPPIPPNPPVVPLEEIALPPEPETSDQLNTVTPKEPIPQQLQQDIPLPPSPPRESIATSSVIPKNDDKPSQTESCEARCQLTDHHSQSTDLAKKPSITDLPLPPGFDSSTLGSIAPTAAPKSFGNSVSAKRIGRPEITQRPKVCDLRSKSRNNKTWGERSVTAFEFLVEVGEGTYGHVYKAHDRITGEIKALKKVRLENEREGFPITAVREIKILRQLRHPNIINLCEIVTDKDNPVDFKKDRGAFFLVFDYMDHDLYGILESGLITFSEDQIASLMKQLLDGLNYCHEKHFLHRDIKCSNILVNNSGQLKLADFGLARLYVAGDKERPYTNKVITLWYRPPELLLGEERYGPAVDIWSCGCILGEMFTRRPMFQANEEMEQLEVISRVCGYPDPAVWPDVEKLPFYGTFKPKRMYRRRLREDYRILPPKALDLLDNMLQLDPNRRCNARQALDSSWLRNIDPNRIPPPKLPVDQDCHEMWSKKRRRMLRHEQELKAQKLNAEVDHAGTVKTHAVSSVSQAKEFGAGNRPVNGPTARNTQVASSDHLLPSAQVRQSTVPSIPLVRDREDSSKINPSSSLVRHQPKDITDGSGVGSDLETTLRALLADLTDSGVENVEDSIVEALKNNPNMLEGMRSLLGPIDPTKNASAVLACICSLLADWTNHASSSSARSVTTDASIQTSSSRPFSTNRDAEQEATSSRCDRHHSSFGGSQTQYTYYQPRQ</sequence>
<feature type="compositionally biased region" description="Pro residues" evidence="12">
    <location>
        <begin position="169"/>
        <end position="181"/>
    </location>
</feature>
<gene>
    <name evidence="14" type="ORF">CDAUBV1_LOCUS1562</name>
</gene>
<feature type="region of interest" description="Disordered" evidence="12">
    <location>
        <begin position="721"/>
        <end position="764"/>
    </location>
</feature>
<dbReference type="PANTHER" id="PTHR24056">
    <property type="entry name" value="CELL DIVISION PROTEIN KINASE"/>
    <property type="match status" value="1"/>
</dbReference>
<keyword evidence="6" id="KW-0418">Kinase</keyword>
<dbReference type="PROSITE" id="PS00108">
    <property type="entry name" value="PROTEIN_KINASE_ST"/>
    <property type="match status" value="1"/>
</dbReference>
<dbReference type="AlphaFoldDB" id="A0AAV2T1Y5"/>
<feature type="region of interest" description="Disordered" evidence="12">
    <location>
        <begin position="23"/>
        <end position="111"/>
    </location>
</feature>
<feature type="domain" description="Protein kinase" evidence="13">
    <location>
        <begin position="334"/>
        <end position="628"/>
    </location>
</feature>
<comment type="subcellular location">
    <subcellularLocation>
        <location evidence="1">Nucleus</location>
    </subcellularLocation>
</comment>
<dbReference type="SUPFAM" id="SSF56112">
    <property type="entry name" value="Protein kinase-like (PK-like)"/>
    <property type="match status" value="1"/>
</dbReference>
<evidence type="ECO:0000256" key="7">
    <source>
        <dbReference type="ARBA" id="ARBA00022840"/>
    </source>
</evidence>
<dbReference type="Gene3D" id="3.30.200.20">
    <property type="entry name" value="Phosphorylase Kinase, domain 1"/>
    <property type="match status" value="1"/>
</dbReference>
<comment type="catalytic activity">
    <reaction evidence="10">
        <text>L-seryl-[protein] + ATP = O-phospho-L-seryl-[protein] + ADP + H(+)</text>
        <dbReference type="Rhea" id="RHEA:17989"/>
        <dbReference type="Rhea" id="RHEA-COMP:9863"/>
        <dbReference type="Rhea" id="RHEA-COMP:11604"/>
        <dbReference type="ChEBI" id="CHEBI:15378"/>
        <dbReference type="ChEBI" id="CHEBI:29999"/>
        <dbReference type="ChEBI" id="CHEBI:30616"/>
        <dbReference type="ChEBI" id="CHEBI:83421"/>
        <dbReference type="ChEBI" id="CHEBI:456216"/>
        <dbReference type="EC" id="2.7.11.22"/>
    </reaction>
</comment>
<dbReference type="GO" id="GO:0032968">
    <property type="term" value="P:positive regulation of transcription elongation by RNA polymerase II"/>
    <property type="evidence" value="ECO:0007669"/>
    <property type="project" value="TreeGrafter"/>
</dbReference>
<dbReference type="GO" id="GO:0004693">
    <property type="term" value="F:cyclin-dependent protein serine/threonine kinase activity"/>
    <property type="evidence" value="ECO:0007669"/>
    <property type="project" value="UniProtKB-EC"/>
</dbReference>
<evidence type="ECO:0000256" key="6">
    <source>
        <dbReference type="ARBA" id="ARBA00022777"/>
    </source>
</evidence>
<evidence type="ECO:0000256" key="3">
    <source>
        <dbReference type="ARBA" id="ARBA00022527"/>
    </source>
</evidence>
<name>A0AAV2T1Y5_CALDB</name>
<dbReference type="GO" id="GO:0008024">
    <property type="term" value="C:cyclin/CDK positive transcription elongation factor complex"/>
    <property type="evidence" value="ECO:0007669"/>
    <property type="project" value="TreeGrafter"/>
</dbReference>
<feature type="compositionally biased region" description="Polar residues" evidence="12">
    <location>
        <begin position="839"/>
        <end position="870"/>
    </location>
</feature>
<evidence type="ECO:0000256" key="8">
    <source>
        <dbReference type="ARBA" id="ARBA00023242"/>
    </source>
</evidence>
<proteinExistence type="inferred from homology"/>
<keyword evidence="4" id="KW-0808">Transferase</keyword>
<dbReference type="PROSITE" id="PS50011">
    <property type="entry name" value="PROTEIN_KINASE_DOM"/>
    <property type="match status" value="1"/>
</dbReference>
<comment type="caution">
    <text evidence="14">The sequence shown here is derived from an EMBL/GenBank/DDBJ whole genome shotgun (WGS) entry which is preliminary data.</text>
</comment>
<dbReference type="FunFam" id="3.30.200.20:FF:000074">
    <property type="entry name" value="cyclin-dependent kinase 12 isoform X2"/>
    <property type="match status" value="1"/>
</dbReference>
<feature type="compositionally biased region" description="Basic residues" evidence="12">
    <location>
        <begin position="78"/>
        <end position="99"/>
    </location>
</feature>